<comment type="catalytic activity">
    <reaction evidence="1">
        <text>ATP + protein L-histidine = ADP + protein N-phospho-L-histidine.</text>
        <dbReference type="EC" id="2.7.13.3"/>
    </reaction>
</comment>
<dbReference type="SMART" id="SM00073">
    <property type="entry name" value="HPT"/>
    <property type="match status" value="1"/>
</dbReference>
<dbReference type="FunFam" id="1.10.287.130:FF:000002">
    <property type="entry name" value="Two-component osmosensing histidine kinase"/>
    <property type="match status" value="1"/>
</dbReference>
<dbReference type="PANTHER" id="PTHR45339:SF1">
    <property type="entry name" value="HYBRID SIGNAL TRANSDUCTION HISTIDINE KINASE J"/>
    <property type="match status" value="1"/>
</dbReference>
<evidence type="ECO:0000256" key="18">
    <source>
        <dbReference type="PROSITE-ProRule" id="PRU00110"/>
    </source>
</evidence>
<evidence type="ECO:0000256" key="12">
    <source>
        <dbReference type="ARBA" id="ARBA00023012"/>
    </source>
</evidence>
<dbReference type="Pfam" id="PF02518">
    <property type="entry name" value="HATPase_c"/>
    <property type="match status" value="1"/>
</dbReference>
<dbReference type="SMART" id="SM00091">
    <property type="entry name" value="PAS"/>
    <property type="match status" value="7"/>
</dbReference>
<dbReference type="InterPro" id="IPR001610">
    <property type="entry name" value="PAC"/>
</dbReference>
<dbReference type="SMART" id="SM00388">
    <property type="entry name" value="HisKA"/>
    <property type="match status" value="1"/>
</dbReference>
<evidence type="ECO:0000256" key="8">
    <source>
        <dbReference type="ARBA" id="ARBA00022741"/>
    </source>
</evidence>
<sequence length="1747" mass="193381">MPLPPPTLDTRRPTLGIALVIALAFAVFALLSHTWVSRLGQDWYDYHHNALRAARQLEKIRTAWDYGGFVHHFKDWVLHRDPGDYDRAGAALQALYAAIDGYERLKPDAEEHADLDQLRIGVDQYAARHRRSGLPENRGLPPSELVQRVGVPDRDPLGAAIARLQTHMDEQAARQDAKLAHSLDRLGTLIAAGLGFLPAFLLGGVSLARSQQRSAQLAENLRHSAQRLAESERTFRHLAQFSPVGIFRCDAGGDCVYVNERLAQMTGRAGDAPPVGPDWLGDPHPEDRGRVRSAWDGAVATRTEFREEYRLLRAGGGIAWIIAEARPERDDDDAVVGYIGTCTEITESRHLQIWHEHFFALSPDLLCIANLDGYFRELSASWHSTLGWTAEELRARPWLDFVHPDDRSASENARLRLLEGRRVHTFENRYQTHEGGYRWLSWHALPLPEEGVCYAVARDITEQKRAEDDIRRLNENLERRVAKRTAELAAVNAALRVSEARLQAILDNTRTVVFLKDLHGRYLLANRRYLKLFQLAPDQVLGKTDQDLFPTATAAHVQANDLAVVRNGMPMEFEETVPTPDGVPHIYISIKFPLRDEQGQIYAVGGLATDITERKMAEAALKASEVRLRLFLEHAPASIAMFDRKMRYLATSRRWMTDYSLGDRDITGRSHYEVFPEIPERWKAIHRRGLAGEVLRSEEDRFERWNGEVLWLRWEIQPWYDGGDTPAGLVISSEDISGYKRAERDLRLSEERLKLGMEVAGVALAEIDYVTGLCHLSAEAAHLFGLGLEPAVLSRAALHTVFHPDDQAELMDHIAACLDPGGPGWFAMEHRVVWPDGSVRWLRVRKQVFFADEGAARKPVRAMLAALDVTVEKAATAAVAASEAFVRGVLDSLPQQVVVLDETGEIRAVNEPWRDFANTHGASESAVSMGTNYLDVCRRAATGGDPYAQEALDALQDLLAGRREHCVLEYPCIGPEREQWFLLQARRLLYSRPGLILSHIDISERKQAEEALRNQEERIRTVFEHVVDAIITIDSHGLIHSFNPAAERIFGYRAEEVLGRNVGLLMPEAQAAAHDGYIKRYLDTGEAHIIGLGREVLARHRDGHELPCDLAISEFHMGGERYFTGVLRDITERKAMLAALAQAKEEAEQANQAKSLFLANMSHEIRTPMNAIMGMTALCLAANPSEQQRNYLAKIGNASESLLHVINDILDFSKIEAGKLDMEEAPFVLAAVFEGLASILGAKAQERGLALVFHIAPGLDQTLVGDAHRLNQVLVNLVGNAIKFSRQGQVRVDVDELARESGHITLVFTVRDQGIGIAAATQARLFQPFSQADASTTRGFGGTGLGLAISKRLVEMMGGGIEVESAPGQGSLFRFTARFRLGDLASVPLPQPPFAQTPEGAALDQRRGADILVVEDADLNQEVMRELLERVGFKVRLAVNGAEALRAVAEAVPDCVLMDCQMPVMDGFEATRRLRAEGYAELPIVALTANAMAGDRERCIAAGMNGFVTKPVNLIELLDTLVRWVKPRAAPPPAQSPAVPGGPPLPELPGIDTGQGLARIAGHMAAYVKLLRRFRDQYGPEFRADLQAARRRGDWTELGRLAHTLKGTALTLGIAELGGWAARLEQALRSGQTELAAQCLDPLEQRLKTVLAGLARLESWTETAAPPPAVADPVEWTRLCRELEHLLEEHDTAALETVTALAQAMRGSGFHSEIAAIAGLIAHYAFNEARERLTRLIPLLPGPGNIL</sequence>
<dbReference type="OrthoDB" id="5555106at2"/>
<dbReference type="FunFam" id="3.30.450.20:FF:000060">
    <property type="entry name" value="Sensor protein FixL"/>
    <property type="match status" value="1"/>
</dbReference>
<dbReference type="InterPro" id="IPR005467">
    <property type="entry name" value="His_kinase_dom"/>
</dbReference>
<feature type="domain" description="HPt" evidence="26">
    <location>
        <begin position="1564"/>
        <end position="1660"/>
    </location>
</feature>
<feature type="domain" description="Response regulatory" evidence="23">
    <location>
        <begin position="1410"/>
        <end position="1525"/>
    </location>
</feature>
<evidence type="ECO:0000259" key="25">
    <source>
        <dbReference type="PROSITE" id="PS50113"/>
    </source>
</evidence>
<keyword evidence="28" id="KW-1185">Reference proteome</keyword>
<dbReference type="SUPFAM" id="SSF47384">
    <property type="entry name" value="Homodimeric domain of signal transducing histidine kinase"/>
    <property type="match status" value="1"/>
</dbReference>
<dbReference type="SUPFAM" id="SSF55874">
    <property type="entry name" value="ATPase domain of HSP90 chaperone/DNA topoisomerase II/histidine kinase"/>
    <property type="match status" value="1"/>
</dbReference>
<dbReference type="CDD" id="cd00088">
    <property type="entry name" value="HPT"/>
    <property type="match status" value="1"/>
</dbReference>
<dbReference type="InterPro" id="IPR004358">
    <property type="entry name" value="Sig_transdc_His_kin-like_C"/>
</dbReference>
<dbReference type="PROSITE" id="PS50113">
    <property type="entry name" value="PAC"/>
    <property type="match status" value="3"/>
</dbReference>
<dbReference type="Proteomes" id="UP000192923">
    <property type="component" value="Unassembled WGS sequence"/>
</dbReference>
<dbReference type="InterPro" id="IPR000014">
    <property type="entry name" value="PAS"/>
</dbReference>
<reference evidence="27 28" key="1">
    <citation type="submission" date="2016-12" db="EMBL/GenBank/DDBJ databases">
        <authorList>
            <person name="Song W.-J."/>
            <person name="Kurnit D.M."/>
        </authorList>
    </citation>
    <scope>NUCLEOTIDE SEQUENCE [LARGE SCALE GENOMIC DNA]</scope>
    <source>
        <strain evidence="27 28">175</strain>
    </source>
</reference>
<feature type="domain" description="PAS" evidence="24">
    <location>
        <begin position="368"/>
        <end position="421"/>
    </location>
</feature>
<dbReference type="Pfam" id="PF00989">
    <property type="entry name" value="PAS"/>
    <property type="match status" value="1"/>
</dbReference>
<dbReference type="Gene3D" id="3.40.50.2300">
    <property type="match status" value="1"/>
</dbReference>
<dbReference type="InterPro" id="IPR036641">
    <property type="entry name" value="HPT_dom_sf"/>
</dbReference>
<dbReference type="PROSITE" id="PS50110">
    <property type="entry name" value="RESPONSE_REGULATORY"/>
    <property type="match status" value="1"/>
</dbReference>
<dbReference type="Pfam" id="PF01627">
    <property type="entry name" value="Hpt"/>
    <property type="match status" value="1"/>
</dbReference>
<organism evidence="27 28">
    <name type="scientific">Methylomagnum ishizawai</name>
    <dbReference type="NCBI Taxonomy" id="1760988"/>
    <lineage>
        <taxon>Bacteria</taxon>
        <taxon>Pseudomonadati</taxon>
        <taxon>Pseudomonadota</taxon>
        <taxon>Gammaproteobacteria</taxon>
        <taxon>Methylococcales</taxon>
        <taxon>Methylococcaceae</taxon>
        <taxon>Methylomagnum</taxon>
    </lineage>
</organism>
<dbReference type="Gene3D" id="3.30.565.10">
    <property type="entry name" value="Histidine kinase-like ATPase, C-terminal domain"/>
    <property type="match status" value="1"/>
</dbReference>
<feature type="modified residue" description="4-aspartylphosphate" evidence="19">
    <location>
        <position position="1459"/>
    </location>
</feature>
<keyword evidence="6" id="KW-0808">Transferase</keyword>
<feature type="coiled-coil region" evidence="20">
    <location>
        <begin position="1130"/>
        <end position="1160"/>
    </location>
</feature>
<gene>
    <name evidence="27" type="ORF">SAMN02949497_4682</name>
</gene>
<evidence type="ECO:0000256" key="13">
    <source>
        <dbReference type="ARBA" id="ARBA00023136"/>
    </source>
</evidence>
<evidence type="ECO:0000259" key="26">
    <source>
        <dbReference type="PROSITE" id="PS50894"/>
    </source>
</evidence>
<evidence type="ECO:0000256" key="16">
    <source>
        <dbReference type="ARBA" id="ARBA00068150"/>
    </source>
</evidence>
<feature type="domain" description="PAS" evidence="24">
    <location>
        <begin position="231"/>
        <end position="267"/>
    </location>
</feature>
<dbReference type="Pfam" id="PF08447">
    <property type="entry name" value="PAS_3"/>
    <property type="match status" value="2"/>
</dbReference>
<evidence type="ECO:0000256" key="5">
    <source>
        <dbReference type="ARBA" id="ARBA00022553"/>
    </source>
</evidence>
<dbReference type="PRINTS" id="PR00344">
    <property type="entry name" value="BCTRLSENSOR"/>
</dbReference>
<dbReference type="STRING" id="1760988.SAMN02949497_4682"/>
<evidence type="ECO:0000256" key="11">
    <source>
        <dbReference type="ARBA" id="ARBA00022989"/>
    </source>
</evidence>
<dbReference type="FunFam" id="3.30.565.10:FF:000010">
    <property type="entry name" value="Sensor histidine kinase RcsC"/>
    <property type="match status" value="1"/>
</dbReference>
<feature type="transmembrane region" description="Helical" evidence="21">
    <location>
        <begin position="186"/>
        <end position="208"/>
    </location>
</feature>
<dbReference type="SUPFAM" id="SSF55785">
    <property type="entry name" value="PYP-like sensor domain (PAS domain)"/>
    <property type="match status" value="7"/>
</dbReference>
<dbReference type="NCBIfam" id="TIGR00229">
    <property type="entry name" value="sensory_box"/>
    <property type="match status" value="6"/>
</dbReference>
<evidence type="ECO:0000256" key="6">
    <source>
        <dbReference type="ARBA" id="ARBA00022679"/>
    </source>
</evidence>
<keyword evidence="12" id="KW-0902">Two-component regulatory system</keyword>
<dbReference type="CDD" id="cd17546">
    <property type="entry name" value="REC_hyHK_CKI1_RcsC-like"/>
    <property type="match status" value="1"/>
</dbReference>
<dbReference type="Gene3D" id="3.30.450.20">
    <property type="entry name" value="PAS domain"/>
    <property type="match status" value="7"/>
</dbReference>
<dbReference type="InterPro" id="IPR013655">
    <property type="entry name" value="PAS_fold_3"/>
</dbReference>
<comment type="function">
    <text evidence="14">Putative oxygen sensor; modulates the activity of FixJ, a transcriptional activator of nitrogen fixation fixK gene. FixL probably acts as a kinase that phosphorylates FixJ.</text>
</comment>
<evidence type="ECO:0000256" key="4">
    <source>
        <dbReference type="ARBA" id="ARBA00022475"/>
    </source>
</evidence>
<accession>A0A1Y6D3T3</accession>
<evidence type="ECO:0000256" key="1">
    <source>
        <dbReference type="ARBA" id="ARBA00000085"/>
    </source>
</evidence>
<comment type="subunit">
    <text evidence="15">At low DSF concentrations, interacts with RpfF.</text>
</comment>
<feature type="transmembrane region" description="Helical" evidence="21">
    <location>
        <begin position="15"/>
        <end position="36"/>
    </location>
</feature>
<feature type="domain" description="PAS" evidence="24">
    <location>
        <begin position="749"/>
        <end position="821"/>
    </location>
</feature>
<dbReference type="InterPro" id="IPR001789">
    <property type="entry name" value="Sig_transdc_resp-reg_receiver"/>
</dbReference>
<evidence type="ECO:0000259" key="23">
    <source>
        <dbReference type="PROSITE" id="PS50110"/>
    </source>
</evidence>
<feature type="domain" description="PAC" evidence="25">
    <location>
        <begin position="571"/>
        <end position="623"/>
    </location>
</feature>
<dbReference type="PROSITE" id="PS50109">
    <property type="entry name" value="HIS_KIN"/>
    <property type="match status" value="1"/>
</dbReference>
<evidence type="ECO:0000313" key="28">
    <source>
        <dbReference type="Proteomes" id="UP000192923"/>
    </source>
</evidence>
<dbReference type="GO" id="GO:0006355">
    <property type="term" value="P:regulation of DNA-templated transcription"/>
    <property type="evidence" value="ECO:0007669"/>
    <property type="project" value="InterPro"/>
</dbReference>
<keyword evidence="7 21" id="KW-0812">Transmembrane</keyword>
<dbReference type="SUPFAM" id="SSF47226">
    <property type="entry name" value="Histidine-containing phosphotransfer domain, HPT domain"/>
    <property type="match status" value="1"/>
</dbReference>
<dbReference type="InterPro" id="IPR003594">
    <property type="entry name" value="HATPase_dom"/>
</dbReference>
<dbReference type="SMART" id="SM00086">
    <property type="entry name" value="PAC"/>
    <property type="match status" value="6"/>
</dbReference>
<dbReference type="SMART" id="SM00448">
    <property type="entry name" value="REC"/>
    <property type="match status" value="1"/>
</dbReference>
<feature type="modified residue" description="Phosphohistidine" evidence="18">
    <location>
        <position position="1603"/>
    </location>
</feature>
<evidence type="ECO:0000256" key="14">
    <source>
        <dbReference type="ARBA" id="ARBA00059827"/>
    </source>
</evidence>
<evidence type="ECO:0000256" key="10">
    <source>
        <dbReference type="ARBA" id="ARBA00022840"/>
    </source>
</evidence>
<keyword evidence="10" id="KW-0067">ATP-binding</keyword>
<keyword evidence="20" id="KW-0175">Coiled coil</keyword>
<evidence type="ECO:0000256" key="20">
    <source>
        <dbReference type="SAM" id="Coils"/>
    </source>
</evidence>
<dbReference type="EMBL" id="FXAM01000001">
    <property type="protein sequence ID" value="SMF97261.1"/>
    <property type="molecule type" value="Genomic_DNA"/>
</dbReference>
<dbReference type="EC" id="2.7.13.3" evidence="3"/>
<dbReference type="PROSITE" id="PS50112">
    <property type="entry name" value="PAS"/>
    <property type="match status" value="5"/>
</dbReference>
<dbReference type="InterPro" id="IPR000700">
    <property type="entry name" value="PAS-assoc_C"/>
</dbReference>
<dbReference type="InterPro" id="IPR036890">
    <property type="entry name" value="HATPase_C_sf"/>
</dbReference>
<evidence type="ECO:0000256" key="7">
    <source>
        <dbReference type="ARBA" id="ARBA00022692"/>
    </source>
</evidence>
<feature type="domain" description="PAC" evidence="25">
    <location>
        <begin position="696"/>
        <end position="748"/>
    </location>
</feature>
<dbReference type="GO" id="GO:0000155">
    <property type="term" value="F:phosphorelay sensor kinase activity"/>
    <property type="evidence" value="ECO:0007669"/>
    <property type="project" value="InterPro"/>
</dbReference>
<dbReference type="RefSeq" id="WP_085216068.1">
    <property type="nucleotide sequence ID" value="NZ_FXAM01000001.1"/>
</dbReference>
<dbReference type="InterPro" id="IPR013656">
    <property type="entry name" value="PAS_4"/>
</dbReference>
<dbReference type="PANTHER" id="PTHR45339">
    <property type="entry name" value="HYBRID SIGNAL TRANSDUCTION HISTIDINE KINASE J"/>
    <property type="match status" value="1"/>
</dbReference>
<evidence type="ECO:0000256" key="17">
    <source>
        <dbReference type="ARBA" id="ARBA00070616"/>
    </source>
</evidence>
<dbReference type="InterPro" id="IPR035965">
    <property type="entry name" value="PAS-like_dom_sf"/>
</dbReference>
<dbReference type="SUPFAM" id="SSF52172">
    <property type="entry name" value="CheY-like"/>
    <property type="match status" value="1"/>
</dbReference>
<feature type="domain" description="PAS" evidence="24">
    <location>
        <begin position="498"/>
        <end position="544"/>
    </location>
</feature>
<evidence type="ECO:0000256" key="9">
    <source>
        <dbReference type="ARBA" id="ARBA00022777"/>
    </source>
</evidence>
<dbReference type="InterPro" id="IPR008207">
    <property type="entry name" value="Sig_transdc_His_kin_Hpt_dom"/>
</dbReference>
<keyword evidence="5 19" id="KW-0597">Phosphoprotein</keyword>
<dbReference type="Pfam" id="PF00512">
    <property type="entry name" value="HisKA"/>
    <property type="match status" value="1"/>
</dbReference>
<keyword evidence="13 21" id="KW-0472">Membrane</keyword>
<dbReference type="Pfam" id="PF08448">
    <property type="entry name" value="PAS_4"/>
    <property type="match status" value="3"/>
</dbReference>
<dbReference type="InterPro" id="IPR036097">
    <property type="entry name" value="HisK_dim/P_sf"/>
</dbReference>
<keyword evidence="9" id="KW-0418">Kinase</keyword>
<dbReference type="InterPro" id="IPR011006">
    <property type="entry name" value="CheY-like_superfamily"/>
</dbReference>
<feature type="domain" description="Histidine kinase" evidence="22">
    <location>
        <begin position="1160"/>
        <end position="1381"/>
    </location>
</feature>
<evidence type="ECO:0000256" key="21">
    <source>
        <dbReference type="SAM" id="Phobius"/>
    </source>
</evidence>
<dbReference type="Gene3D" id="1.20.120.160">
    <property type="entry name" value="HPT domain"/>
    <property type="match status" value="1"/>
</dbReference>
<dbReference type="GO" id="GO:0005886">
    <property type="term" value="C:plasma membrane"/>
    <property type="evidence" value="ECO:0007669"/>
    <property type="project" value="UniProtKB-SubCell"/>
</dbReference>
<evidence type="ECO:0000256" key="3">
    <source>
        <dbReference type="ARBA" id="ARBA00012438"/>
    </source>
</evidence>
<comment type="subcellular location">
    <subcellularLocation>
        <location evidence="2">Cell membrane</location>
        <topology evidence="2">Multi-pass membrane protein</topology>
    </subcellularLocation>
</comment>
<dbReference type="CDD" id="cd16922">
    <property type="entry name" value="HATPase_EvgS-ArcB-TorS-like"/>
    <property type="match status" value="1"/>
</dbReference>
<evidence type="ECO:0000313" key="27">
    <source>
        <dbReference type="EMBL" id="SMF97261.1"/>
    </source>
</evidence>
<dbReference type="CDD" id="cd00082">
    <property type="entry name" value="HisKA"/>
    <property type="match status" value="1"/>
</dbReference>
<proteinExistence type="predicted"/>
<dbReference type="SMART" id="SM00387">
    <property type="entry name" value="HATPase_c"/>
    <property type="match status" value="1"/>
</dbReference>
<dbReference type="PROSITE" id="PS50894">
    <property type="entry name" value="HPT"/>
    <property type="match status" value="1"/>
</dbReference>
<evidence type="ECO:0000256" key="2">
    <source>
        <dbReference type="ARBA" id="ARBA00004651"/>
    </source>
</evidence>
<dbReference type="InterPro" id="IPR003661">
    <property type="entry name" value="HisK_dim/P_dom"/>
</dbReference>
<protein>
    <recommendedName>
        <fullName evidence="17">Sensor protein FixL</fullName>
        <ecNumber evidence="3">2.7.13.3</ecNumber>
    </recommendedName>
    <alternativeName>
        <fullName evidence="16">Sensory/regulatory protein RpfC</fullName>
    </alternativeName>
</protein>
<feature type="domain" description="PAC" evidence="25">
    <location>
        <begin position="305"/>
        <end position="357"/>
    </location>
</feature>
<evidence type="ECO:0000256" key="15">
    <source>
        <dbReference type="ARBA" id="ARBA00064003"/>
    </source>
</evidence>
<dbReference type="CDD" id="cd00130">
    <property type="entry name" value="PAS"/>
    <property type="match status" value="5"/>
</dbReference>
<feature type="domain" description="PAS" evidence="24">
    <location>
        <begin position="1015"/>
        <end position="1085"/>
    </location>
</feature>
<dbReference type="InterPro" id="IPR013767">
    <property type="entry name" value="PAS_fold"/>
</dbReference>
<keyword evidence="4" id="KW-1003">Cell membrane</keyword>
<keyword evidence="11 21" id="KW-1133">Transmembrane helix</keyword>
<dbReference type="GO" id="GO:0005524">
    <property type="term" value="F:ATP binding"/>
    <property type="evidence" value="ECO:0007669"/>
    <property type="project" value="UniProtKB-KW"/>
</dbReference>
<keyword evidence="8" id="KW-0547">Nucleotide-binding</keyword>
<evidence type="ECO:0000259" key="22">
    <source>
        <dbReference type="PROSITE" id="PS50109"/>
    </source>
</evidence>
<evidence type="ECO:0000259" key="24">
    <source>
        <dbReference type="PROSITE" id="PS50112"/>
    </source>
</evidence>
<evidence type="ECO:0000256" key="19">
    <source>
        <dbReference type="PROSITE-ProRule" id="PRU00169"/>
    </source>
</evidence>
<dbReference type="Gene3D" id="1.10.287.130">
    <property type="match status" value="1"/>
</dbReference>
<name>A0A1Y6D3T3_9GAMM</name>
<feature type="coiled-coil region" evidence="20">
    <location>
        <begin position="456"/>
        <end position="494"/>
    </location>
</feature>
<dbReference type="Pfam" id="PF00072">
    <property type="entry name" value="Response_reg"/>
    <property type="match status" value="1"/>
</dbReference>